<reference evidence="1 2" key="2">
    <citation type="journal article" date="2015" name="Biomed. Res. Int.">
        <title>Effects of Arsenite Resistance on the Growth and Functional Gene Expression of Leptospirillum ferriphilum and Acidithiobacillus thiooxidans in Pure Culture and Coculture.</title>
        <authorList>
            <person name="Jiang H."/>
            <person name="Liang Y."/>
            <person name="Yin H."/>
            <person name="Xiao Y."/>
            <person name="Guo X."/>
            <person name="Xu Y."/>
            <person name="Hu Q."/>
            <person name="Liu H."/>
            <person name="Liu X."/>
        </authorList>
    </citation>
    <scope>NUCLEOTIDE SEQUENCE [LARGE SCALE GENOMIC DNA]</scope>
    <source>
        <strain evidence="1 2">YSK</strain>
    </source>
</reference>
<proteinExistence type="predicted"/>
<evidence type="ECO:0000313" key="2">
    <source>
        <dbReference type="Proteomes" id="UP000027059"/>
    </source>
</evidence>
<evidence type="ECO:0000313" key="1">
    <source>
        <dbReference type="EMBL" id="AIA31595.1"/>
    </source>
</evidence>
<dbReference type="AlphaFoldDB" id="A0A059XWU2"/>
<protein>
    <submittedName>
        <fullName evidence="1">Uncharacterized protein</fullName>
    </submittedName>
</protein>
<dbReference type="OrthoDB" id="9882740at2"/>
<sequence length="202" mass="22271">MDGNDHIRLEMKRLGSMAVEKGDLLLLCGGDNADASMWDPNSNGPKSYQSKVAGLRLAAGGVFHVRTLESAGEAPLSIHFVFPRRTDPGRQVQMWVRRVGRNFQGGGSGYVLMNMRHVVNVQGKTIFTHTGDTVRLDDIKDDCSLDREGRFVFVKSQFRSAPSMIAVGYTNTDGSQDLAELVLTENASSDMFHVFSTLEFPD</sequence>
<keyword evidence="2" id="KW-1185">Reference proteome</keyword>
<dbReference type="KEGG" id="lfp:Y981_04300"/>
<dbReference type="Proteomes" id="UP000027059">
    <property type="component" value="Chromosome"/>
</dbReference>
<reference evidence="2" key="1">
    <citation type="submission" date="2014-02" db="EMBL/GenBank/DDBJ databases">
        <title>Complete genome sequence and comparative genomic analysis of the nitrogen-fixing bacterium Leptospirillum ferriphilum YSK.</title>
        <authorList>
            <person name="Guo X."/>
            <person name="Yin H."/>
            <person name="Liang Y."/>
            <person name="Hu Q."/>
            <person name="Ma L."/>
            <person name="Xiao Y."/>
            <person name="Zhang X."/>
            <person name="Qiu G."/>
            <person name="Liu X."/>
        </authorList>
    </citation>
    <scope>NUCLEOTIDE SEQUENCE [LARGE SCALE GENOMIC DNA]</scope>
    <source>
        <strain evidence="2">YSK</strain>
    </source>
</reference>
<accession>A0A059XWU2</accession>
<name>A0A059XWU2_9BACT</name>
<organism evidence="1 2">
    <name type="scientific">Leptospirillum ferriphilum YSK</name>
    <dbReference type="NCBI Taxonomy" id="1441628"/>
    <lineage>
        <taxon>Bacteria</taxon>
        <taxon>Pseudomonadati</taxon>
        <taxon>Nitrospirota</taxon>
        <taxon>Nitrospiria</taxon>
        <taxon>Nitrospirales</taxon>
        <taxon>Nitrospiraceae</taxon>
        <taxon>Leptospirillum</taxon>
    </lineage>
</organism>
<gene>
    <name evidence="1" type="ORF">Y981_04300</name>
</gene>
<dbReference type="EMBL" id="CP007243">
    <property type="protein sequence ID" value="AIA31595.1"/>
    <property type="molecule type" value="Genomic_DNA"/>
</dbReference>
<dbReference type="HOGENOM" id="CLU_1353264_0_0_0"/>